<evidence type="ECO:0000313" key="1">
    <source>
        <dbReference type="EMBL" id="QFP93895.1"/>
    </source>
</evidence>
<evidence type="ECO:0000313" key="2">
    <source>
        <dbReference type="Proteomes" id="UP000326781"/>
    </source>
</evidence>
<keyword evidence="2" id="KW-1185">Reference proteome</keyword>
<reference evidence="1 2" key="1">
    <citation type="submission" date="2019-08" db="EMBL/GenBank/DDBJ databases">
        <title>Six bacteriophages against potato bacterial diseases.</title>
        <authorList>
            <person name="Zhang X."/>
            <person name="Kering K."/>
        </authorList>
    </citation>
    <scope>NUCLEOTIDE SEQUENCE [LARGE SCALE GENOMIC DNA]</scope>
</reference>
<sequence length="164" mass="18866">MARSYIAGTIYEKKFVAQYGGELVTNKEDQNRDIDVLLANGKTVSVKNQTKGSGKSGNISLELRQFNTATGKEMAGNFEKCEADLLAIAVTYEGEELWLLLETKDFKDWVNKWKEVDWKKRSLLPFNIQINRREGRFFDNAENLLIPIHVVARRFRGSLEYINE</sequence>
<protein>
    <submittedName>
        <fullName evidence="1">Uncharacterized protein</fullName>
    </submittedName>
</protein>
<dbReference type="EMBL" id="MN270891">
    <property type="protein sequence ID" value="QFP93895.1"/>
    <property type="molecule type" value="Genomic_DNA"/>
</dbReference>
<name>A0A5P8D4D6_9CAUD</name>
<proteinExistence type="predicted"/>
<dbReference type="Proteomes" id="UP000326781">
    <property type="component" value="Segment"/>
</dbReference>
<organism evidence="1 2">
    <name type="scientific">Pectobacterium phage Wc4</name>
    <dbReference type="NCBI Taxonomy" id="2652428"/>
    <lineage>
        <taxon>Viruses</taxon>
        <taxon>Duplodnaviria</taxon>
        <taxon>Heunggongvirae</taxon>
        <taxon>Uroviricota</taxon>
        <taxon>Caudoviricetes</taxon>
        <taxon>Andersonviridae</taxon>
        <taxon>Andersonviridae incertae sedis</taxon>
        <taxon>Arnovirus</taxon>
        <taxon>Arnovirus Wc4</taxon>
    </lineage>
</organism>
<accession>A0A5P8D4D6</accession>